<dbReference type="RefSeq" id="WP_108850363.1">
    <property type="nucleotide sequence ID" value="NZ_AP019697.1"/>
</dbReference>
<dbReference type="InterPro" id="IPR036986">
    <property type="entry name" value="S4_RNA-bd_sf"/>
</dbReference>
<keyword evidence="3" id="KW-1185">Reference proteome</keyword>
<dbReference type="Proteomes" id="UP000320585">
    <property type="component" value="Chromosome"/>
</dbReference>
<name>A0A8D4UW39_9FIRM</name>
<dbReference type="GeneID" id="92717187"/>
<dbReference type="SUPFAM" id="SSF55174">
    <property type="entry name" value="Alpha-L RNA-binding motif"/>
    <property type="match status" value="1"/>
</dbReference>
<dbReference type="EMBL" id="AP019697">
    <property type="protein sequence ID" value="BBK26052.1"/>
    <property type="molecule type" value="Genomic_DNA"/>
</dbReference>
<dbReference type="GO" id="GO:0003723">
    <property type="term" value="F:RNA binding"/>
    <property type="evidence" value="ECO:0007669"/>
    <property type="project" value="UniProtKB-KW"/>
</dbReference>
<dbReference type="AlphaFoldDB" id="A0A8D4UW39"/>
<evidence type="ECO:0008006" key="4">
    <source>
        <dbReference type="Google" id="ProtNLM"/>
    </source>
</evidence>
<keyword evidence="1" id="KW-0694">RNA-binding</keyword>
<dbReference type="OrthoDB" id="9811532at2"/>
<protein>
    <recommendedName>
        <fullName evidence="4">RNA-binding protein</fullName>
    </recommendedName>
</protein>
<proteinExistence type="predicted"/>
<evidence type="ECO:0000256" key="1">
    <source>
        <dbReference type="PROSITE-ProRule" id="PRU00182"/>
    </source>
</evidence>
<evidence type="ECO:0000313" key="2">
    <source>
        <dbReference type="EMBL" id="BBK26052.1"/>
    </source>
</evidence>
<dbReference type="Pfam" id="PF13275">
    <property type="entry name" value="S4_2"/>
    <property type="match status" value="1"/>
</dbReference>
<gene>
    <name evidence="2" type="ORF">Dia5BBH33_19870</name>
</gene>
<dbReference type="Gene3D" id="3.10.290.10">
    <property type="entry name" value="RNA-binding S4 domain"/>
    <property type="match status" value="1"/>
</dbReference>
<reference evidence="3" key="1">
    <citation type="submission" date="2019-05" db="EMBL/GenBank/DDBJ databases">
        <title>Complete genome sequencing of Dialister sp. strain 5BBH33.</title>
        <authorList>
            <person name="Sakamoto M."/>
            <person name="Murakami T."/>
            <person name="Mori H."/>
        </authorList>
    </citation>
    <scope>NUCLEOTIDE SEQUENCE [LARGE SCALE GENOMIC DNA]</scope>
    <source>
        <strain evidence="3">5BBH33</strain>
    </source>
</reference>
<dbReference type="PROSITE" id="PS50889">
    <property type="entry name" value="S4"/>
    <property type="match status" value="1"/>
</dbReference>
<sequence>MEEIQIYGDFIQLDQFLKKTDRISSGGETGAYLEAHKITLNGKKVTEKRKKLRAGDMLKIDGDEYKLTGA</sequence>
<evidence type="ECO:0000313" key="3">
    <source>
        <dbReference type="Proteomes" id="UP000320585"/>
    </source>
</evidence>
<accession>A0A8D4UW39</accession>
<dbReference type="KEGG" id="dho:Dia5BBH33_19870"/>
<organism evidence="2 3">
    <name type="scientific">Dialister hominis</name>
    <dbReference type="NCBI Taxonomy" id="2582419"/>
    <lineage>
        <taxon>Bacteria</taxon>
        <taxon>Bacillati</taxon>
        <taxon>Bacillota</taxon>
        <taxon>Negativicutes</taxon>
        <taxon>Veillonellales</taxon>
        <taxon>Veillonellaceae</taxon>
        <taxon>Dialister</taxon>
    </lineage>
</organism>